<keyword evidence="2" id="KW-1185">Reference proteome</keyword>
<dbReference type="EMBL" id="BGPR01006270">
    <property type="protein sequence ID" value="GBN17539.1"/>
    <property type="molecule type" value="Genomic_DNA"/>
</dbReference>
<evidence type="ECO:0000313" key="1">
    <source>
        <dbReference type="EMBL" id="GBN17539.1"/>
    </source>
</evidence>
<name>A0A4Y2LST2_ARAVE</name>
<reference evidence="1 2" key="1">
    <citation type="journal article" date="2019" name="Sci. Rep.">
        <title>Orb-weaving spider Araneus ventricosus genome elucidates the spidroin gene catalogue.</title>
        <authorList>
            <person name="Kono N."/>
            <person name="Nakamura H."/>
            <person name="Ohtoshi R."/>
            <person name="Moran D.A.P."/>
            <person name="Shinohara A."/>
            <person name="Yoshida Y."/>
            <person name="Fujiwara M."/>
            <person name="Mori M."/>
            <person name="Tomita M."/>
            <person name="Arakawa K."/>
        </authorList>
    </citation>
    <scope>NUCLEOTIDE SEQUENCE [LARGE SCALE GENOMIC DNA]</scope>
</reference>
<evidence type="ECO:0000313" key="2">
    <source>
        <dbReference type="Proteomes" id="UP000499080"/>
    </source>
</evidence>
<dbReference type="Proteomes" id="UP000499080">
    <property type="component" value="Unassembled WGS sequence"/>
</dbReference>
<comment type="caution">
    <text evidence="1">The sequence shown here is derived from an EMBL/GenBank/DDBJ whole genome shotgun (WGS) entry which is preliminary data.</text>
</comment>
<dbReference type="AlphaFoldDB" id="A0A4Y2LST2"/>
<gene>
    <name evidence="1" type="ORF">AVEN_17862_1</name>
</gene>
<accession>A0A4Y2LST2</accession>
<protein>
    <submittedName>
        <fullName evidence="1">Uncharacterized protein</fullName>
    </submittedName>
</protein>
<sequence length="89" mass="10282">MLKICHLPIEPAISFSLNFRIITEEENDENEDLNDEIEKIISLAEGTAALDVALRYTEQQLDALPRNVLFLKRLRDNAARDFLLKNKQL</sequence>
<proteinExistence type="predicted"/>
<organism evidence="1 2">
    <name type="scientific">Araneus ventricosus</name>
    <name type="common">Orbweaver spider</name>
    <name type="synonym">Epeira ventricosa</name>
    <dbReference type="NCBI Taxonomy" id="182803"/>
    <lineage>
        <taxon>Eukaryota</taxon>
        <taxon>Metazoa</taxon>
        <taxon>Ecdysozoa</taxon>
        <taxon>Arthropoda</taxon>
        <taxon>Chelicerata</taxon>
        <taxon>Arachnida</taxon>
        <taxon>Araneae</taxon>
        <taxon>Araneomorphae</taxon>
        <taxon>Entelegynae</taxon>
        <taxon>Araneoidea</taxon>
        <taxon>Araneidae</taxon>
        <taxon>Araneus</taxon>
    </lineage>
</organism>
<dbReference type="OrthoDB" id="6753532at2759"/>